<dbReference type="AlphaFoldDB" id="A0A8H4XCW9"/>
<dbReference type="EMBL" id="JABEXW010000158">
    <property type="protein sequence ID" value="KAF4969559.1"/>
    <property type="molecule type" value="Genomic_DNA"/>
</dbReference>
<evidence type="ECO:0000313" key="3">
    <source>
        <dbReference type="Proteomes" id="UP000622797"/>
    </source>
</evidence>
<feature type="chain" id="PRO_5034439322" evidence="1">
    <location>
        <begin position="18"/>
        <end position="98"/>
    </location>
</feature>
<proteinExistence type="predicted"/>
<comment type="caution">
    <text evidence="2">The sequence shown here is derived from an EMBL/GenBank/DDBJ whole genome shotgun (WGS) entry which is preliminary data.</text>
</comment>
<evidence type="ECO:0000256" key="1">
    <source>
        <dbReference type="SAM" id="SignalP"/>
    </source>
</evidence>
<sequence length="98" mass="11207">MSLLLSFLLFSISEKNTYNYGHASNWINEVTMDDTTNSVYFAMGPWFYYSEKTESGVCTGQLLASWNDPNNPCVNLNNRPGDSRRIKCVVWNNMNHDG</sequence>
<evidence type="ECO:0000313" key="2">
    <source>
        <dbReference type="EMBL" id="KAF4969559.1"/>
    </source>
</evidence>
<dbReference type="Proteomes" id="UP000622797">
    <property type="component" value="Unassembled WGS sequence"/>
</dbReference>
<keyword evidence="1" id="KW-0732">Signal</keyword>
<feature type="signal peptide" evidence="1">
    <location>
        <begin position="1"/>
        <end position="17"/>
    </location>
</feature>
<dbReference type="OrthoDB" id="5404773at2759"/>
<reference evidence="2" key="2">
    <citation type="submission" date="2020-05" db="EMBL/GenBank/DDBJ databases">
        <authorList>
            <person name="Kim H.-S."/>
            <person name="Proctor R.H."/>
            <person name="Brown D.W."/>
        </authorList>
    </citation>
    <scope>NUCLEOTIDE SEQUENCE</scope>
    <source>
        <strain evidence="2">NRRL 20472</strain>
    </source>
</reference>
<name>A0A8H4XCW9_9HYPO</name>
<keyword evidence="3" id="KW-1185">Reference proteome</keyword>
<protein>
    <submittedName>
        <fullName evidence="2">Uncharacterized protein</fullName>
    </submittedName>
</protein>
<accession>A0A8H4XCW9</accession>
<reference evidence="2" key="1">
    <citation type="journal article" date="2020" name="BMC Genomics">
        <title>Correction to: Identification and distribution of gene clusters required for synthesis of sphingolipid metabolism inhibitors in diverse species of the filamentous fungus Fusarium.</title>
        <authorList>
            <person name="Kim H.S."/>
            <person name="Lohmar J.M."/>
            <person name="Busman M."/>
            <person name="Brown D.W."/>
            <person name="Naumann T.A."/>
            <person name="Divon H.H."/>
            <person name="Lysoe E."/>
            <person name="Uhlig S."/>
            <person name="Proctor R.H."/>
        </authorList>
    </citation>
    <scope>NUCLEOTIDE SEQUENCE</scope>
    <source>
        <strain evidence="2">NRRL 20472</strain>
    </source>
</reference>
<organism evidence="2 3">
    <name type="scientific">Fusarium sarcochroum</name>
    <dbReference type="NCBI Taxonomy" id="1208366"/>
    <lineage>
        <taxon>Eukaryota</taxon>
        <taxon>Fungi</taxon>
        <taxon>Dikarya</taxon>
        <taxon>Ascomycota</taxon>
        <taxon>Pezizomycotina</taxon>
        <taxon>Sordariomycetes</taxon>
        <taxon>Hypocreomycetidae</taxon>
        <taxon>Hypocreales</taxon>
        <taxon>Nectriaceae</taxon>
        <taxon>Fusarium</taxon>
        <taxon>Fusarium lateritium species complex</taxon>
    </lineage>
</organism>
<gene>
    <name evidence="2" type="ORF">FSARC_3242</name>
</gene>